<keyword evidence="2" id="KW-0663">Pyridoxal phosphate</keyword>
<gene>
    <name evidence="4" type="ORF">ACFPWU_00550</name>
</gene>
<dbReference type="InterPro" id="IPR050214">
    <property type="entry name" value="Cys_Synth/Cystath_Beta-Synth"/>
</dbReference>
<dbReference type="InterPro" id="IPR001926">
    <property type="entry name" value="TrpB-like_PALP"/>
</dbReference>
<name>A0ABW1QSZ5_9ACTN</name>
<dbReference type="PANTHER" id="PTHR10314">
    <property type="entry name" value="CYSTATHIONINE BETA-SYNTHASE"/>
    <property type="match status" value="1"/>
</dbReference>
<evidence type="ECO:0000313" key="4">
    <source>
        <dbReference type="EMBL" id="MFC6152158.1"/>
    </source>
</evidence>
<dbReference type="EMBL" id="JBHSQI010000001">
    <property type="protein sequence ID" value="MFC6152158.1"/>
    <property type="molecule type" value="Genomic_DNA"/>
</dbReference>
<evidence type="ECO:0000256" key="1">
    <source>
        <dbReference type="ARBA" id="ARBA00001933"/>
    </source>
</evidence>
<evidence type="ECO:0000256" key="2">
    <source>
        <dbReference type="ARBA" id="ARBA00022898"/>
    </source>
</evidence>
<proteinExistence type="predicted"/>
<comment type="cofactor">
    <cofactor evidence="1">
        <name>pyridoxal 5'-phosphate</name>
        <dbReference type="ChEBI" id="CHEBI:597326"/>
    </cofactor>
</comment>
<dbReference type="SUPFAM" id="SSF53686">
    <property type="entry name" value="Tryptophan synthase beta subunit-like PLP-dependent enzymes"/>
    <property type="match status" value="1"/>
</dbReference>
<dbReference type="RefSeq" id="WP_128220222.1">
    <property type="nucleotide sequence ID" value="NZ_CP034929.1"/>
</dbReference>
<keyword evidence="5" id="KW-1185">Reference proteome</keyword>
<reference evidence="5" key="1">
    <citation type="journal article" date="2019" name="Int. J. Syst. Evol. Microbiol.">
        <title>The Global Catalogue of Microorganisms (GCM) 10K type strain sequencing project: providing services to taxonomists for standard genome sequencing and annotation.</title>
        <authorList>
            <consortium name="The Broad Institute Genomics Platform"/>
            <consortium name="The Broad Institute Genome Sequencing Center for Infectious Disease"/>
            <person name="Wu L."/>
            <person name="Ma J."/>
        </authorList>
    </citation>
    <scope>NUCLEOTIDE SEQUENCE [LARGE SCALE GENOMIC DNA]</scope>
    <source>
        <strain evidence="5">DFY28</strain>
    </source>
</reference>
<feature type="domain" description="Tryptophan synthase beta chain-like PALP" evidence="3">
    <location>
        <begin position="32"/>
        <end position="313"/>
    </location>
</feature>
<dbReference type="Proteomes" id="UP001596098">
    <property type="component" value="Unassembled WGS sequence"/>
</dbReference>
<dbReference type="GO" id="GO:0016740">
    <property type="term" value="F:transferase activity"/>
    <property type="evidence" value="ECO:0007669"/>
    <property type="project" value="UniProtKB-KW"/>
</dbReference>
<organism evidence="4 5">
    <name type="scientific">Nocardioides yefusunii</name>
    <dbReference type="NCBI Taxonomy" id="2500546"/>
    <lineage>
        <taxon>Bacteria</taxon>
        <taxon>Bacillati</taxon>
        <taxon>Actinomycetota</taxon>
        <taxon>Actinomycetes</taxon>
        <taxon>Propionibacteriales</taxon>
        <taxon>Nocardioidaceae</taxon>
        <taxon>Nocardioides</taxon>
    </lineage>
</organism>
<evidence type="ECO:0000259" key="3">
    <source>
        <dbReference type="Pfam" id="PF00291"/>
    </source>
</evidence>
<dbReference type="EC" id="2.5.1.-" evidence="4"/>
<protein>
    <submittedName>
        <fullName evidence="4">Cysteine synthase family protein</fullName>
        <ecNumber evidence="4">2.5.1.-</ecNumber>
    </submittedName>
</protein>
<evidence type="ECO:0000313" key="5">
    <source>
        <dbReference type="Proteomes" id="UP001596098"/>
    </source>
</evidence>
<sequence>MTGQAGEFQRSGIRVLRTPSPEVHDSPHLAAVPTPLTRLTRIFPAARPQLWAKLENLQVSGSAKERPAAAMVEGLERDGLLRPGGTIVESTSGNLGVALARRCAVAGYRFVAVVDDRANEASVRTMQAFGAEIDLVEVGVGGNRLVARVARVRELLDLIPGAVTPDQYARPDNPAAHEEGTLPELVAALGRPPTHLYVATSTAGTLLGCQQAIRSHRWGTTLVAVDATGSALWGGEPGERKMPGLGAGFVTEHALHATPAVVHRVDESDMVRGCRLLARREGLLTGASTGAIVAAVGRDLPHLGEDALVAMLVHDGGAPYLNTVYDDVWVRAELADPARALAEDAGDWPFAALVDTPTGGVDRAS</sequence>
<keyword evidence="4" id="KW-0808">Transferase</keyword>
<accession>A0ABW1QSZ5</accession>
<dbReference type="Gene3D" id="3.40.50.1100">
    <property type="match status" value="2"/>
</dbReference>
<dbReference type="CDD" id="cd01561">
    <property type="entry name" value="CBS_like"/>
    <property type="match status" value="1"/>
</dbReference>
<comment type="caution">
    <text evidence="4">The sequence shown here is derived from an EMBL/GenBank/DDBJ whole genome shotgun (WGS) entry which is preliminary data.</text>
</comment>
<dbReference type="Pfam" id="PF00291">
    <property type="entry name" value="PALP"/>
    <property type="match status" value="1"/>
</dbReference>
<dbReference type="InterPro" id="IPR036052">
    <property type="entry name" value="TrpB-like_PALP_sf"/>
</dbReference>